<dbReference type="OrthoDB" id="290564at2"/>
<proteinExistence type="predicted"/>
<dbReference type="KEGG" id="lcre:Pla8534_42530"/>
<protein>
    <submittedName>
        <fullName evidence="1">Uncharacterized protein</fullName>
    </submittedName>
</protein>
<name>A0A518DX86_9BACT</name>
<accession>A0A518DX86</accession>
<sequence length="86" mass="9773">MSGGAIFIQRCPTCNRRLEVRVNYLGKMIACRHCRARFEARDPSTLPVDLEDLGLLARVDQLLLSTDYQPHTGRLPVIDDFADGWQ</sequence>
<dbReference type="Gene3D" id="2.20.28.160">
    <property type="match status" value="1"/>
</dbReference>
<reference evidence="1 2" key="1">
    <citation type="submission" date="2019-02" db="EMBL/GenBank/DDBJ databases">
        <title>Deep-cultivation of Planctomycetes and their phenomic and genomic characterization uncovers novel biology.</title>
        <authorList>
            <person name="Wiegand S."/>
            <person name="Jogler M."/>
            <person name="Boedeker C."/>
            <person name="Pinto D."/>
            <person name="Vollmers J."/>
            <person name="Rivas-Marin E."/>
            <person name="Kohn T."/>
            <person name="Peeters S.H."/>
            <person name="Heuer A."/>
            <person name="Rast P."/>
            <person name="Oberbeckmann S."/>
            <person name="Bunk B."/>
            <person name="Jeske O."/>
            <person name="Meyerdierks A."/>
            <person name="Storesund J.E."/>
            <person name="Kallscheuer N."/>
            <person name="Luecker S."/>
            <person name="Lage O.M."/>
            <person name="Pohl T."/>
            <person name="Merkel B.J."/>
            <person name="Hornburger P."/>
            <person name="Mueller R.-W."/>
            <person name="Bruemmer F."/>
            <person name="Labrenz M."/>
            <person name="Spormann A.M."/>
            <person name="Op den Camp H."/>
            <person name="Overmann J."/>
            <person name="Amann R."/>
            <person name="Jetten M.S.M."/>
            <person name="Mascher T."/>
            <person name="Medema M.H."/>
            <person name="Devos D.P."/>
            <person name="Kaster A.-K."/>
            <person name="Ovreas L."/>
            <person name="Rohde M."/>
            <person name="Galperin M.Y."/>
            <person name="Jogler C."/>
        </authorList>
    </citation>
    <scope>NUCLEOTIDE SEQUENCE [LARGE SCALE GENOMIC DNA]</scope>
    <source>
        <strain evidence="1 2">Pla85_3_4</strain>
    </source>
</reference>
<gene>
    <name evidence="1" type="ORF">Pla8534_42530</name>
</gene>
<dbReference type="RefSeq" id="WP_145055065.1">
    <property type="nucleotide sequence ID" value="NZ_CP036433.1"/>
</dbReference>
<dbReference type="AlphaFoldDB" id="A0A518DX86"/>
<evidence type="ECO:0000313" key="2">
    <source>
        <dbReference type="Proteomes" id="UP000317648"/>
    </source>
</evidence>
<dbReference type="EMBL" id="CP036433">
    <property type="protein sequence ID" value="QDU96432.1"/>
    <property type="molecule type" value="Genomic_DNA"/>
</dbReference>
<keyword evidence="2" id="KW-1185">Reference proteome</keyword>
<dbReference type="Proteomes" id="UP000317648">
    <property type="component" value="Chromosome"/>
</dbReference>
<organism evidence="1 2">
    <name type="scientific">Lignipirellula cremea</name>
    <dbReference type="NCBI Taxonomy" id="2528010"/>
    <lineage>
        <taxon>Bacteria</taxon>
        <taxon>Pseudomonadati</taxon>
        <taxon>Planctomycetota</taxon>
        <taxon>Planctomycetia</taxon>
        <taxon>Pirellulales</taxon>
        <taxon>Pirellulaceae</taxon>
        <taxon>Lignipirellula</taxon>
    </lineage>
</organism>
<evidence type="ECO:0000313" key="1">
    <source>
        <dbReference type="EMBL" id="QDU96432.1"/>
    </source>
</evidence>